<organism evidence="3 4">
    <name type="scientific">Triparma strigata</name>
    <dbReference type="NCBI Taxonomy" id="1606541"/>
    <lineage>
        <taxon>Eukaryota</taxon>
        <taxon>Sar</taxon>
        <taxon>Stramenopiles</taxon>
        <taxon>Ochrophyta</taxon>
        <taxon>Bolidophyceae</taxon>
        <taxon>Parmales</taxon>
        <taxon>Triparmaceae</taxon>
        <taxon>Triparma</taxon>
    </lineage>
</organism>
<dbReference type="PANTHER" id="PTHR12161">
    <property type="entry name" value="IST1 FAMILY MEMBER"/>
    <property type="match status" value="1"/>
</dbReference>
<proteinExistence type="inferred from homology"/>
<gene>
    <name evidence="3" type="ORF">TrST_g6860</name>
</gene>
<dbReference type="InterPro" id="IPR005061">
    <property type="entry name" value="Ist1"/>
</dbReference>
<feature type="compositionally biased region" description="Low complexity" evidence="2">
    <location>
        <begin position="277"/>
        <end position="286"/>
    </location>
</feature>
<protein>
    <recommendedName>
        <fullName evidence="5">IST1 homolog</fullName>
    </recommendedName>
</protein>
<dbReference type="InterPro" id="IPR042277">
    <property type="entry name" value="IST1-like"/>
</dbReference>
<feature type="compositionally biased region" description="Pro residues" evidence="2">
    <location>
        <begin position="287"/>
        <end position="299"/>
    </location>
</feature>
<evidence type="ECO:0000256" key="1">
    <source>
        <dbReference type="ARBA" id="ARBA00005536"/>
    </source>
</evidence>
<comment type="similarity">
    <text evidence="1">Belongs to the IST1 family.</text>
</comment>
<evidence type="ECO:0008006" key="5">
    <source>
        <dbReference type="Google" id="ProtNLM"/>
    </source>
</evidence>
<feature type="compositionally biased region" description="Basic and acidic residues" evidence="2">
    <location>
        <begin position="312"/>
        <end position="337"/>
    </location>
</feature>
<dbReference type="Pfam" id="PF03398">
    <property type="entry name" value="Ist1"/>
    <property type="match status" value="1"/>
</dbReference>
<comment type="caution">
    <text evidence="3">The sequence shown here is derived from an EMBL/GenBank/DDBJ whole genome shotgun (WGS) entry which is preliminary data.</text>
</comment>
<dbReference type="OrthoDB" id="29853at2759"/>
<reference evidence="4" key="1">
    <citation type="journal article" date="2023" name="Commun. Biol.">
        <title>Genome analysis of Parmales, the sister group of diatoms, reveals the evolutionary specialization of diatoms from phago-mixotrophs to photoautotrophs.</title>
        <authorList>
            <person name="Ban H."/>
            <person name="Sato S."/>
            <person name="Yoshikawa S."/>
            <person name="Yamada K."/>
            <person name="Nakamura Y."/>
            <person name="Ichinomiya M."/>
            <person name="Sato N."/>
            <person name="Blanc-Mathieu R."/>
            <person name="Endo H."/>
            <person name="Kuwata A."/>
            <person name="Ogata H."/>
        </authorList>
    </citation>
    <scope>NUCLEOTIDE SEQUENCE [LARGE SCALE GENOMIC DNA]</scope>
    <source>
        <strain evidence="4">NIES 3701</strain>
    </source>
</reference>
<evidence type="ECO:0000256" key="2">
    <source>
        <dbReference type="SAM" id="MobiDB-lite"/>
    </source>
</evidence>
<name>A0A9W7BQS4_9STRA</name>
<keyword evidence="4" id="KW-1185">Reference proteome</keyword>
<dbReference type="GO" id="GO:0015031">
    <property type="term" value="P:protein transport"/>
    <property type="evidence" value="ECO:0007669"/>
    <property type="project" value="InterPro"/>
</dbReference>
<dbReference type="AlphaFoldDB" id="A0A9W7BQS4"/>
<feature type="region of interest" description="Disordered" evidence="2">
    <location>
        <begin position="240"/>
        <end position="337"/>
    </location>
</feature>
<sequence>MNIFGGFNPNKLKPNLKMAVHRLQISASKKSNSIKNQKREIAKLLEESPPKEEKARIRAEALIREDNMVEALEILELQCELLHERMRLVETSKECPGDLVQTVKTLIWASARIDNPELNEVKKQLCYKYGKKFGEEALANTPNEVNERVLHKLSIQPPTAFLVQRYMIEIANQFNVEYDPPEIQDTMASMAAPTGFSVPVAPGSQFGNVYAEPEVRMPPGNVPAALPPGWEYTNDGLLAKGDEGAAATNPNFFNQPKQWSDNQGLPPQMKTAPPPTVNVEPEVVYVPPAPQAPLAPQAPPAESKEEEEEAKEETKGEDDKSAPKYDDLAARFDALRR</sequence>
<feature type="compositionally biased region" description="Polar residues" evidence="2">
    <location>
        <begin position="248"/>
        <end position="265"/>
    </location>
</feature>
<dbReference type="Proteomes" id="UP001165085">
    <property type="component" value="Unassembled WGS sequence"/>
</dbReference>
<accession>A0A9W7BQS4</accession>
<dbReference type="PANTHER" id="PTHR12161:SF5">
    <property type="entry name" value="IST1 HOMOLOG"/>
    <property type="match status" value="1"/>
</dbReference>
<evidence type="ECO:0000313" key="3">
    <source>
        <dbReference type="EMBL" id="GMH90968.1"/>
    </source>
</evidence>
<dbReference type="FunFam" id="1.20.1260.60:FF:000002">
    <property type="entry name" value="Vacuolar protein sorting-associated protein IST1"/>
    <property type="match status" value="1"/>
</dbReference>
<dbReference type="Gene3D" id="1.20.1260.60">
    <property type="entry name" value="Vacuolar protein sorting-associated protein Ist1"/>
    <property type="match status" value="1"/>
</dbReference>
<dbReference type="EMBL" id="BRXY01000379">
    <property type="protein sequence ID" value="GMH90968.1"/>
    <property type="molecule type" value="Genomic_DNA"/>
</dbReference>
<evidence type="ECO:0000313" key="4">
    <source>
        <dbReference type="Proteomes" id="UP001165085"/>
    </source>
</evidence>